<dbReference type="InterPro" id="IPR003599">
    <property type="entry name" value="Ig_sub"/>
</dbReference>
<dbReference type="InterPro" id="IPR036179">
    <property type="entry name" value="Ig-like_dom_sf"/>
</dbReference>
<dbReference type="SUPFAM" id="SSF48726">
    <property type="entry name" value="Immunoglobulin"/>
    <property type="match status" value="2"/>
</dbReference>
<feature type="domain" description="Ig-like" evidence="1">
    <location>
        <begin position="200"/>
        <end position="295"/>
    </location>
</feature>
<accession>A0AAV2NZ17</accession>
<gene>
    <name evidence="2" type="ORF">LPLAT_LOCUS11272</name>
</gene>
<evidence type="ECO:0000259" key="1">
    <source>
        <dbReference type="PROSITE" id="PS50835"/>
    </source>
</evidence>
<dbReference type="GO" id="GO:0032589">
    <property type="term" value="C:neuron projection membrane"/>
    <property type="evidence" value="ECO:0007669"/>
    <property type="project" value="TreeGrafter"/>
</dbReference>
<dbReference type="EMBL" id="OZ034829">
    <property type="protein sequence ID" value="CAL1685865.1"/>
    <property type="molecule type" value="Genomic_DNA"/>
</dbReference>
<organism evidence="2 3">
    <name type="scientific">Lasius platythorax</name>
    <dbReference type="NCBI Taxonomy" id="488582"/>
    <lineage>
        <taxon>Eukaryota</taxon>
        <taxon>Metazoa</taxon>
        <taxon>Ecdysozoa</taxon>
        <taxon>Arthropoda</taxon>
        <taxon>Hexapoda</taxon>
        <taxon>Insecta</taxon>
        <taxon>Pterygota</taxon>
        <taxon>Neoptera</taxon>
        <taxon>Endopterygota</taxon>
        <taxon>Hymenoptera</taxon>
        <taxon>Apocrita</taxon>
        <taxon>Aculeata</taxon>
        <taxon>Formicoidea</taxon>
        <taxon>Formicidae</taxon>
        <taxon>Formicinae</taxon>
        <taxon>Lasius</taxon>
        <taxon>Lasius</taxon>
    </lineage>
</organism>
<feature type="domain" description="Ig-like" evidence="1">
    <location>
        <begin position="79"/>
        <end position="173"/>
    </location>
</feature>
<dbReference type="FunFam" id="2.60.40.10:FF:000129">
    <property type="entry name" value="CLUMA_CG018772, isoform A"/>
    <property type="match status" value="1"/>
</dbReference>
<dbReference type="InterPro" id="IPR013783">
    <property type="entry name" value="Ig-like_fold"/>
</dbReference>
<dbReference type="Pfam" id="PF07679">
    <property type="entry name" value="I-set"/>
    <property type="match status" value="1"/>
</dbReference>
<keyword evidence="3" id="KW-1185">Reference proteome</keyword>
<dbReference type="InterPro" id="IPR003598">
    <property type="entry name" value="Ig_sub2"/>
</dbReference>
<dbReference type="InterPro" id="IPR013098">
    <property type="entry name" value="Ig_I-set"/>
</dbReference>
<evidence type="ECO:0000313" key="3">
    <source>
        <dbReference type="Proteomes" id="UP001497644"/>
    </source>
</evidence>
<dbReference type="InterPro" id="IPR007110">
    <property type="entry name" value="Ig-like_dom"/>
</dbReference>
<proteinExistence type="predicted"/>
<dbReference type="PANTHER" id="PTHR23279:SF41">
    <property type="entry name" value="DEFECTIVE PROBOSCIS EXTENSION RESPONSE 4-RELATED"/>
    <property type="match status" value="1"/>
</dbReference>
<reference evidence="2" key="1">
    <citation type="submission" date="2024-04" db="EMBL/GenBank/DDBJ databases">
        <authorList>
            <consortium name="Molecular Ecology Group"/>
        </authorList>
    </citation>
    <scope>NUCLEOTIDE SEQUENCE</scope>
</reference>
<sequence length="345" mass="37975">MKGPRRIGGGLPSGKKLDYCQKVCQARGILLVYLTICASLPGAIFTAAAHVRETTFKEGAQWHVNDANNDLEDLTVFEPTAANVSAFVGHTAYLPCRVRNLGDKVVSWMRSKDLHILTSGNFSFSSDARFGAQHTPGSDAWTLRLDNARKTDSGKYECQVNTEPKIMYAVQLSVREPDKPEGYDEPHSQQTRISYESTAPVADIMGPQEQRVPSGSTITLRCVILSPYQTRPIRGVQWLRDNKLLTFQAARGGINVETERGAARTVSVLTLAAVTQDDVGNYSCRPTEGRSATVTLVVEEGERTEAMQRDAGYVSSGSNVRHWPGLLLPVSWLLILARNSQTFLF</sequence>
<dbReference type="PANTHER" id="PTHR23279">
    <property type="entry name" value="DEFECTIVE PROBOSCIS EXTENSION RESPONSE DPR -RELATED"/>
    <property type="match status" value="1"/>
</dbReference>
<protein>
    <recommendedName>
        <fullName evidence="1">Ig-like domain-containing protein</fullName>
    </recommendedName>
</protein>
<dbReference type="Gene3D" id="2.60.40.10">
    <property type="entry name" value="Immunoglobulins"/>
    <property type="match status" value="2"/>
</dbReference>
<dbReference type="Pfam" id="PF13895">
    <property type="entry name" value="Ig_2"/>
    <property type="match status" value="1"/>
</dbReference>
<evidence type="ECO:0000313" key="2">
    <source>
        <dbReference type="EMBL" id="CAL1685865.1"/>
    </source>
</evidence>
<dbReference type="SMART" id="SM00408">
    <property type="entry name" value="IGc2"/>
    <property type="match status" value="2"/>
</dbReference>
<dbReference type="SMART" id="SM00409">
    <property type="entry name" value="IG"/>
    <property type="match status" value="2"/>
</dbReference>
<dbReference type="PROSITE" id="PS50835">
    <property type="entry name" value="IG_LIKE"/>
    <property type="match status" value="2"/>
</dbReference>
<dbReference type="InterPro" id="IPR037448">
    <property type="entry name" value="Zig-8"/>
</dbReference>
<name>A0AAV2NZ17_9HYME</name>
<dbReference type="GO" id="GO:0050808">
    <property type="term" value="P:synapse organization"/>
    <property type="evidence" value="ECO:0007669"/>
    <property type="project" value="TreeGrafter"/>
</dbReference>
<dbReference type="Proteomes" id="UP001497644">
    <property type="component" value="Chromosome 6"/>
</dbReference>
<dbReference type="AlphaFoldDB" id="A0AAV2NZ17"/>